<dbReference type="Proteomes" id="UP000642070">
    <property type="component" value="Unassembled WGS sequence"/>
</dbReference>
<keyword evidence="1 3" id="KW-0238">DNA-binding</keyword>
<dbReference type="PROSITE" id="PS51898">
    <property type="entry name" value="TYR_RECOMBINASE"/>
    <property type="match status" value="1"/>
</dbReference>
<dbReference type="SUPFAM" id="SSF56349">
    <property type="entry name" value="DNA breaking-rejoining enzymes"/>
    <property type="match status" value="1"/>
</dbReference>
<dbReference type="Gene3D" id="1.10.150.130">
    <property type="match status" value="1"/>
</dbReference>
<reference evidence="7" key="1">
    <citation type="journal article" date="2014" name="Int. J. Syst. Evol. Microbiol.">
        <title>Complete genome sequence of Corynebacterium casei LMG S-19264T (=DSM 44701T), isolated from a smear-ripened cheese.</title>
        <authorList>
            <consortium name="US DOE Joint Genome Institute (JGI-PGF)"/>
            <person name="Walter F."/>
            <person name="Albersmeier A."/>
            <person name="Kalinowski J."/>
            <person name="Ruckert C."/>
        </authorList>
    </citation>
    <scope>NUCLEOTIDE SEQUENCE</scope>
    <source>
        <strain evidence="7">JCM 19831</strain>
    </source>
</reference>
<evidence type="ECO:0000259" key="6">
    <source>
        <dbReference type="PROSITE" id="PS51900"/>
    </source>
</evidence>
<evidence type="ECO:0000256" key="2">
    <source>
        <dbReference type="ARBA" id="ARBA00023172"/>
    </source>
</evidence>
<dbReference type="PROSITE" id="PS51900">
    <property type="entry name" value="CB"/>
    <property type="match status" value="1"/>
</dbReference>
<dbReference type="InterPro" id="IPR044068">
    <property type="entry name" value="CB"/>
</dbReference>
<comment type="caution">
    <text evidence="7">The sequence shown here is derived from an EMBL/GenBank/DDBJ whole genome shotgun (WGS) entry which is preliminary data.</text>
</comment>
<dbReference type="PANTHER" id="PTHR30349">
    <property type="entry name" value="PHAGE INTEGRASE-RELATED"/>
    <property type="match status" value="1"/>
</dbReference>
<dbReference type="Pfam" id="PF00589">
    <property type="entry name" value="Phage_integrase"/>
    <property type="match status" value="1"/>
</dbReference>
<evidence type="ECO:0000256" key="4">
    <source>
        <dbReference type="SAM" id="MobiDB-lite"/>
    </source>
</evidence>
<keyword evidence="8" id="KW-1185">Reference proteome</keyword>
<evidence type="ECO:0008006" key="9">
    <source>
        <dbReference type="Google" id="ProtNLM"/>
    </source>
</evidence>
<protein>
    <recommendedName>
        <fullName evidence="9">Integrase</fullName>
    </recommendedName>
</protein>
<evidence type="ECO:0000256" key="1">
    <source>
        <dbReference type="ARBA" id="ARBA00023125"/>
    </source>
</evidence>
<dbReference type="AlphaFoldDB" id="A0A917WRQ1"/>
<dbReference type="InterPro" id="IPR050090">
    <property type="entry name" value="Tyrosine_recombinase_XerCD"/>
</dbReference>
<organism evidence="7 8">
    <name type="scientific">Dactylosporangium sucinum</name>
    <dbReference type="NCBI Taxonomy" id="1424081"/>
    <lineage>
        <taxon>Bacteria</taxon>
        <taxon>Bacillati</taxon>
        <taxon>Actinomycetota</taxon>
        <taxon>Actinomycetes</taxon>
        <taxon>Micromonosporales</taxon>
        <taxon>Micromonosporaceae</taxon>
        <taxon>Dactylosporangium</taxon>
    </lineage>
</organism>
<dbReference type="InterPro" id="IPR010998">
    <property type="entry name" value="Integrase_recombinase_N"/>
</dbReference>
<evidence type="ECO:0000313" key="8">
    <source>
        <dbReference type="Proteomes" id="UP000642070"/>
    </source>
</evidence>
<feature type="region of interest" description="Disordered" evidence="4">
    <location>
        <begin position="279"/>
        <end position="306"/>
    </location>
</feature>
<name>A0A917WRQ1_9ACTN</name>
<dbReference type="RefSeq" id="WP_190249995.1">
    <property type="nucleotide sequence ID" value="NZ_BMPI01000010.1"/>
</dbReference>
<evidence type="ECO:0000256" key="3">
    <source>
        <dbReference type="PROSITE-ProRule" id="PRU01248"/>
    </source>
</evidence>
<dbReference type="InterPro" id="IPR013762">
    <property type="entry name" value="Integrase-like_cat_sf"/>
</dbReference>
<proteinExistence type="predicted"/>
<feature type="domain" description="Core-binding (CB)" evidence="6">
    <location>
        <begin position="21"/>
        <end position="108"/>
    </location>
</feature>
<reference evidence="7" key="2">
    <citation type="submission" date="2020-09" db="EMBL/GenBank/DDBJ databases">
        <authorList>
            <person name="Sun Q."/>
            <person name="Ohkuma M."/>
        </authorList>
    </citation>
    <scope>NUCLEOTIDE SEQUENCE</scope>
    <source>
        <strain evidence="7">JCM 19831</strain>
    </source>
</reference>
<gene>
    <name evidence="7" type="ORF">GCM10007977_025540</name>
</gene>
<sequence length="306" mass="32114">MLTQSLLAEEEERDIVAALPPALRQALEGYEAALADADLSGNTRRVYRSRVSNFLAWLAEQPDAAAALTDPHRRNRAVDGYQQHLRDQGRAAIGSVRVAIDDFYRHLGLGGAVAGRDPAAPVPTPALTPAELEAVDAVLDAGGPDEAARRRAVVGLMRYAGLNGAEISSLTIADAVLVDDARIAVGGVRPRTVPVHPRLTPALRAWRKVRDRVDAAPDAPLFPNRTGGHLSSRSVTGIVQEVGERAGVTLSPAALHATFAAALIAAGADAAVVAALTGRRPDDPVPPPAPSPAALRTALHRTARRP</sequence>
<dbReference type="InterPro" id="IPR011010">
    <property type="entry name" value="DNA_brk_join_enz"/>
</dbReference>
<dbReference type="EMBL" id="BMPI01000010">
    <property type="protein sequence ID" value="GGM23228.1"/>
    <property type="molecule type" value="Genomic_DNA"/>
</dbReference>
<dbReference type="PANTHER" id="PTHR30349:SF81">
    <property type="entry name" value="TYROSINE RECOMBINASE XERC"/>
    <property type="match status" value="1"/>
</dbReference>
<evidence type="ECO:0000259" key="5">
    <source>
        <dbReference type="PROSITE" id="PS51898"/>
    </source>
</evidence>
<dbReference type="GO" id="GO:0003677">
    <property type="term" value="F:DNA binding"/>
    <property type="evidence" value="ECO:0007669"/>
    <property type="project" value="UniProtKB-UniRule"/>
</dbReference>
<dbReference type="Gene3D" id="1.10.443.10">
    <property type="entry name" value="Intergrase catalytic core"/>
    <property type="match status" value="1"/>
</dbReference>
<feature type="domain" description="Tyr recombinase" evidence="5">
    <location>
        <begin position="122"/>
        <end position="306"/>
    </location>
</feature>
<dbReference type="GO" id="GO:0006310">
    <property type="term" value="P:DNA recombination"/>
    <property type="evidence" value="ECO:0007669"/>
    <property type="project" value="UniProtKB-KW"/>
</dbReference>
<dbReference type="InterPro" id="IPR002104">
    <property type="entry name" value="Integrase_catalytic"/>
</dbReference>
<keyword evidence="2" id="KW-0233">DNA recombination</keyword>
<evidence type="ECO:0000313" key="7">
    <source>
        <dbReference type="EMBL" id="GGM23228.1"/>
    </source>
</evidence>
<dbReference type="GO" id="GO:0015074">
    <property type="term" value="P:DNA integration"/>
    <property type="evidence" value="ECO:0007669"/>
    <property type="project" value="InterPro"/>
</dbReference>
<accession>A0A917WRQ1</accession>